<evidence type="ECO:0008006" key="3">
    <source>
        <dbReference type="Google" id="ProtNLM"/>
    </source>
</evidence>
<keyword evidence="1" id="KW-0812">Transmembrane</keyword>
<name>A0A382IKK2_9ZZZZ</name>
<reference evidence="2" key="1">
    <citation type="submission" date="2018-05" db="EMBL/GenBank/DDBJ databases">
        <authorList>
            <person name="Lanie J.A."/>
            <person name="Ng W.-L."/>
            <person name="Kazmierczak K.M."/>
            <person name="Andrzejewski T.M."/>
            <person name="Davidsen T.M."/>
            <person name="Wayne K.J."/>
            <person name="Tettelin H."/>
            <person name="Glass J.I."/>
            <person name="Rusch D."/>
            <person name="Podicherti R."/>
            <person name="Tsui H.-C.T."/>
            <person name="Winkler M.E."/>
        </authorList>
    </citation>
    <scope>NUCLEOTIDE SEQUENCE</scope>
</reference>
<sequence length="237" mass="26082">MGKLRLGHICEAAIWLALAAFLYVESFEFDRGIEIYKFGATGWPRALILLIAVAGLGQLAYQFFAGDKSTSGTVGAASDDGAEEAARQSGHSHFRWYFSTFCLLVLPFLYMRAHDLTGIFLTLDKEGVHTVKLVAAPLLLVAYLYLARSNHVGAILTLPLFFAALLEDMGFYAMAPLFIVGVTLLMGERRPQWIALTVALIMGVLLLTFVSLLYVGLPTGNISPFYDLSHWLVTLIQ</sequence>
<protein>
    <recommendedName>
        <fullName evidence="3">Tripartite tricarboxylate transporter TctB family protein</fullName>
    </recommendedName>
</protein>
<evidence type="ECO:0000256" key="1">
    <source>
        <dbReference type="SAM" id="Phobius"/>
    </source>
</evidence>
<keyword evidence="1" id="KW-1133">Transmembrane helix</keyword>
<feature type="transmembrane region" description="Helical" evidence="1">
    <location>
        <begin position="6"/>
        <end position="24"/>
    </location>
</feature>
<keyword evidence="1" id="KW-0472">Membrane</keyword>
<feature type="transmembrane region" description="Helical" evidence="1">
    <location>
        <begin position="94"/>
        <end position="111"/>
    </location>
</feature>
<feature type="transmembrane region" description="Helical" evidence="1">
    <location>
        <begin position="45"/>
        <end position="64"/>
    </location>
</feature>
<proteinExistence type="predicted"/>
<accession>A0A382IKK2</accession>
<feature type="transmembrane region" description="Helical" evidence="1">
    <location>
        <begin position="193"/>
        <end position="217"/>
    </location>
</feature>
<organism evidence="2">
    <name type="scientific">marine metagenome</name>
    <dbReference type="NCBI Taxonomy" id="408172"/>
    <lineage>
        <taxon>unclassified sequences</taxon>
        <taxon>metagenomes</taxon>
        <taxon>ecological metagenomes</taxon>
    </lineage>
</organism>
<dbReference type="EMBL" id="UINC01067934">
    <property type="protein sequence ID" value="SVC00098.1"/>
    <property type="molecule type" value="Genomic_DNA"/>
</dbReference>
<evidence type="ECO:0000313" key="2">
    <source>
        <dbReference type="EMBL" id="SVC00098.1"/>
    </source>
</evidence>
<gene>
    <name evidence="2" type="ORF">METZ01_LOCUS252952</name>
</gene>
<feature type="transmembrane region" description="Helical" evidence="1">
    <location>
        <begin position="131"/>
        <end position="149"/>
    </location>
</feature>
<dbReference type="AlphaFoldDB" id="A0A382IKK2"/>